<evidence type="ECO:0000313" key="6">
    <source>
        <dbReference type="Proteomes" id="UP000030008"/>
    </source>
</evidence>
<dbReference type="InterPro" id="IPR052172">
    <property type="entry name" value="UxaA_altronate/galactarate_dh"/>
</dbReference>
<protein>
    <submittedName>
        <fullName evidence="5">Carbohydrate hydrolase</fullName>
    </submittedName>
</protein>
<comment type="caution">
    <text evidence="5">The sequence shown here is derived from an EMBL/GenBank/DDBJ whole genome shotgun (WGS) entry which is preliminary data.</text>
</comment>
<dbReference type="AlphaFoldDB" id="A0A099I4W8"/>
<organism evidence="5 6">
    <name type="scientific">Clostridium innocuum</name>
    <dbReference type="NCBI Taxonomy" id="1522"/>
    <lineage>
        <taxon>Bacteria</taxon>
        <taxon>Bacillati</taxon>
        <taxon>Bacillota</taxon>
        <taxon>Clostridia</taxon>
        <taxon>Eubacteriales</taxon>
        <taxon>Clostridiaceae</taxon>
        <taxon>Clostridium</taxon>
    </lineage>
</organism>
<dbReference type="InterPro" id="IPR007392">
    <property type="entry name" value="GD_AH_second"/>
</dbReference>
<proteinExistence type="inferred from homology"/>
<evidence type="ECO:0000256" key="2">
    <source>
        <dbReference type="ARBA" id="ARBA00023239"/>
    </source>
</evidence>
<dbReference type="GO" id="GO:0016787">
    <property type="term" value="F:hydrolase activity"/>
    <property type="evidence" value="ECO:0007669"/>
    <property type="project" value="UniProtKB-KW"/>
</dbReference>
<name>A0A099I4W8_CLOIN</name>
<dbReference type="Pfam" id="PF04295">
    <property type="entry name" value="GD_AH_second"/>
    <property type="match status" value="1"/>
</dbReference>
<dbReference type="GO" id="GO:0016829">
    <property type="term" value="F:lyase activity"/>
    <property type="evidence" value="ECO:0007669"/>
    <property type="project" value="UniProtKB-KW"/>
</dbReference>
<gene>
    <name evidence="5" type="ORF">CIAN88_13375</name>
</gene>
<dbReference type="PANTHER" id="PTHR30536:SF5">
    <property type="entry name" value="ALTRONATE DEHYDRATASE"/>
    <property type="match status" value="1"/>
</dbReference>
<dbReference type="Pfam" id="PF20629">
    <property type="entry name" value="GD_AH_C"/>
    <property type="match status" value="1"/>
</dbReference>
<keyword evidence="2" id="KW-0456">Lyase</keyword>
<sequence>MRFRGYRRNDGRIGIRNHVLILPASICASDVAHQVTMQVQGTVSFHNQLGCSQTPIDQECTLRTMAGMAANPNVYGTIIISLGCENCQMKLVTEEIQSRCDKPLKAFIIQECGGTLHTVEQAVRCAREMVAQASCMQREEADVSELMIAMECGGSDPTSGLAANPLVGEVADSIIASGGTVVLSETTEFIGAEKLLAKRAVNAQVSAQILEIVRHYEDAMKCVNDDVRKRNPSPGNKAGGITTLEEKSLGCIYKSGHSPIQAVYDYAQDIHHKGLVIMDTPGNDPISMSGMAAGGCQLVLFTTGRGTPTGNPIVPVIKLSANRDTAVVMRDNLDFDASGYLYGSTTMRQLRDALLEEICAVAGGKLTRSEILGYCETAIARVGRYVKNEGEMKGCVETYYY</sequence>
<dbReference type="RefSeq" id="WP_044905877.1">
    <property type="nucleotide sequence ID" value="NZ_JQIF01000057.1"/>
</dbReference>
<dbReference type="Proteomes" id="UP000030008">
    <property type="component" value="Unassembled WGS sequence"/>
</dbReference>
<keyword evidence="5" id="KW-0378">Hydrolase</keyword>
<evidence type="ECO:0000259" key="3">
    <source>
        <dbReference type="Pfam" id="PF04295"/>
    </source>
</evidence>
<reference evidence="5 6" key="1">
    <citation type="submission" date="2014-08" db="EMBL/GenBank/DDBJ databases">
        <title>Clostridium innocuum, an unnegligible vancomycin-resistant pathogen causing extra-intestinal infections.</title>
        <authorList>
            <person name="Feng Y."/>
            <person name="Chiu C.-H."/>
        </authorList>
    </citation>
    <scope>NUCLEOTIDE SEQUENCE [LARGE SCALE GENOMIC DNA]</scope>
    <source>
        <strain evidence="5 6">AN88</strain>
    </source>
</reference>
<evidence type="ECO:0000313" key="5">
    <source>
        <dbReference type="EMBL" id="KGJ52661.1"/>
    </source>
</evidence>
<evidence type="ECO:0000256" key="1">
    <source>
        <dbReference type="ARBA" id="ARBA00010986"/>
    </source>
</evidence>
<feature type="domain" description="D-galactarate/Altronate dehydratase second" evidence="3">
    <location>
        <begin position="5"/>
        <end position="134"/>
    </location>
</feature>
<dbReference type="PANTHER" id="PTHR30536">
    <property type="entry name" value="ALTRONATE/GALACTARATE DEHYDRATASE"/>
    <property type="match status" value="1"/>
</dbReference>
<accession>A0A099I4W8</accession>
<dbReference type="EMBL" id="JQIF01000057">
    <property type="protein sequence ID" value="KGJ52661.1"/>
    <property type="molecule type" value="Genomic_DNA"/>
</dbReference>
<evidence type="ECO:0000259" key="4">
    <source>
        <dbReference type="Pfam" id="PF20629"/>
    </source>
</evidence>
<comment type="similarity">
    <text evidence="1">Belongs to the UxaA family.</text>
</comment>
<dbReference type="InterPro" id="IPR048332">
    <property type="entry name" value="GD_AH_C"/>
</dbReference>
<dbReference type="GO" id="GO:0019698">
    <property type="term" value="P:D-galacturonate catabolic process"/>
    <property type="evidence" value="ECO:0007669"/>
    <property type="project" value="TreeGrafter"/>
</dbReference>
<feature type="domain" description="D-galactarate/Altronate dehydratase C-terminal" evidence="4">
    <location>
        <begin position="143"/>
        <end position="383"/>
    </location>
</feature>